<organism evidence="2 3">
    <name type="scientific">Monosporascus ibericus</name>
    <dbReference type="NCBI Taxonomy" id="155417"/>
    <lineage>
        <taxon>Eukaryota</taxon>
        <taxon>Fungi</taxon>
        <taxon>Dikarya</taxon>
        <taxon>Ascomycota</taxon>
        <taxon>Pezizomycotina</taxon>
        <taxon>Sordariomycetes</taxon>
        <taxon>Xylariomycetidae</taxon>
        <taxon>Xylariales</taxon>
        <taxon>Xylariales incertae sedis</taxon>
        <taxon>Monosporascus</taxon>
    </lineage>
</organism>
<feature type="region of interest" description="Disordered" evidence="1">
    <location>
        <begin position="543"/>
        <end position="567"/>
    </location>
</feature>
<feature type="region of interest" description="Disordered" evidence="1">
    <location>
        <begin position="413"/>
        <end position="447"/>
    </location>
</feature>
<feature type="region of interest" description="Disordered" evidence="1">
    <location>
        <begin position="159"/>
        <end position="217"/>
    </location>
</feature>
<feature type="compositionally biased region" description="Polar residues" evidence="1">
    <location>
        <begin position="908"/>
        <end position="918"/>
    </location>
</feature>
<proteinExistence type="predicted"/>
<evidence type="ECO:0000313" key="2">
    <source>
        <dbReference type="EMBL" id="RYP06304.1"/>
    </source>
</evidence>
<dbReference type="EMBL" id="QJNU01000136">
    <property type="protein sequence ID" value="RYP06304.1"/>
    <property type="molecule type" value="Genomic_DNA"/>
</dbReference>
<feature type="compositionally biased region" description="Basic and acidic residues" evidence="1">
    <location>
        <begin position="61"/>
        <end position="73"/>
    </location>
</feature>
<comment type="caution">
    <text evidence="2">The sequence shown here is derived from an EMBL/GenBank/DDBJ whole genome shotgun (WGS) entry which is preliminary data.</text>
</comment>
<feature type="compositionally biased region" description="Basic and acidic residues" evidence="1">
    <location>
        <begin position="1187"/>
        <end position="1206"/>
    </location>
</feature>
<feature type="compositionally biased region" description="Polar residues" evidence="1">
    <location>
        <begin position="556"/>
        <end position="567"/>
    </location>
</feature>
<feature type="region of interest" description="Disordered" evidence="1">
    <location>
        <begin position="628"/>
        <end position="684"/>
    </location>
</feature>
<gene>
    <name evidence="2" type="ORF">DL764_003231</name>
</gene>
<evidence type="ECO:0000313" key="3">
    <source>
        <dbReference type="Proteomes" id="UP000293360"/>
    </source>
</evidence>
<feature type="compositionally biased region" description="Polar residues" evidence="1">
    <location>
        <begin position="185"/>
        <end position="210"/>
    </location>
</feature>
<reference evidence="2 3" key="1">
    <citation type="submission" date="2018-06" db="EMBL/GenBank/DDBJ databases">
        <title>Complete Genomes of Monosporascus.</title>
        <authorList>
            <person name="Robinson A.J."/>
            <person name="Natvig D.O."/>
        </authorList>
    </citation>
    <scope>NUCLEOTIDE SEQUENCE [LARGE SCALE GENOMIC DNA]</scope>
    <source>
        <strain evidence="2 3">CBS 110550</strain>
    </source>
</reference>
<feature type="region of interest" description="Disordered" evidence="1">
    <location>
        <begin position="878"/>
        <end position="952"/>
    </location>
</feature>
<feature type="compositionally biased region" description="Polar residues" evidence="1">
    <location>
        <begin position="435"/>
        <end position="445"/>
    </location>
</feature>
<name>A0A4Q4TJW4_9PEZI</name>
<feature type="compositionally biased region" description="Basic and acidic residues" evidence="1">
    <location>
        <begin position="1279"/>
        <end position="1289"/>
    </location>
</feature>
<protein>
    <submittedName>
        <fullName evidence="2">Uncharacterized protein</fullName>
    </submittedName>
</protein>
<feature type="compositionally biased region" description="Polar residues" evidence="1">
    <location>
        <begin position="279"/>
        <end position="313"/>
    </location>
</feature>
<accession>A0A4Q4TJW4</accession>
<feature type="compositionally biased region" description="Low complexity" evidence="1">
    <location>
        <begin position="1263"/>
        <end position="1276"/>
    </location>
</feature>
<feature type="compositionally biased region" description="Basic and acidic residues" evidence="1">
    <location>
        <begin position="1006"/>
        <end position="1016"/>
    </location>
</feature>
<feature type="region of interest" description="Disordered" evidence="1">
    <location>
        <begin position="1130"/>
        <end position="1234"/>
    </location>
</feature>
<feature type="region of interest" description="Disordered" evidence="1">
    <location>
        <begin position="766"/>
        <end position="785"/>
    </location>
</feature>
<dbReference type="OrthoDB" id="4750374at2759"/>
<dbReference type="Proteomes" id="UP000293360">
    <property type="component" value="Unassembled WGS sequence"/>
</dbReference>
<keyword evidence="3" id="KW-1185">Reference proteome</keyword>
<feature type="region of interest" description="Disordered" evidence="1">
    <location>
        <begin position="1035"/>
        <end position="1065"/>
    </location>
</feature>
<sequence>MPIDQFTPHGQPQSNGDPGSVQSYPGGFDGERGRFGAGRARLPRSKSTSNILDAVNVPPRTTRDEPRDAAGERLDRANLRALAEFLRTTAPPYGPVLRQDDECFGSTGSRANRKLIPQSLRRGKWMRSRAQSLQTQLPKNAIPGTTTAGHRHIAISTPDLDDGHEGWSRSQYQDLAPGASAAGRVNSSDWRGRTSSRGAISSDGQSQTSVGHLRKSSSISSISSFMSSLSGGAKYEMNMLSLSAVRPSTTRPALKPVEECGETYQNGQYVARNSTATYTVDEQSHPQSSPIYSKRSQSAHSSNTDFSSEQPTTGFEFPAIATTNQRHEPSPSPTPPISLHHRRQLSKMTKGSPDFGSLGLLHDFPKQPADLVVKPALAVPNAKILPESPGFPNMLAEITFPSPPMTALPSTRAENAGFPAPSGAASPVVPPLPSQTPTCPSQSRTASKRACANTFASSTSLNEMVMHRNQQTIQHAELGNKPRTPDVPGSPLSTSSWPDVRALREGFEPQAAARQAYEPAKYDQTLGRRSDDLTVTAKAQDPESFGRYIAQETRPQRQSTSSNATETTDTYCLSAATSDSARLSNRSDVTTTTSIMAKDTLWSQVSPSNRESSASICLLPIMGAEKVQRAESPTLSKAESVVEETRPSLEMSSVSSTRPESLASPNTPISATSMESQDDEGLQSPGITAQRMARKAKVHEYKQRDLNAVRISTCSSGPPRRISQDASMDSPVLGWFPQELARRHSKQLSLQNHSPLAQTALRLLPDSSTGSTLENAQGEQGFQAPNERSIARPANQGDELAAVTAASQPPLKSSSWAISSIMVSATMLDGDLIPPSKNELVMSPVMEVVNIDPLSEPKESNPRPLSQHLSTLLLLESSAPPQQAPRASLSLRPQLTGRTHSKSHSRSKPTPITITRNPKTGALERTITPPKTIHTLVPSPPTSSDLPSSRRWSLPVRPFTSVLPRRSWERTPSSLAALPTVPQAAQAEQAQDAEQTEEVEEEEPERDPAQESKRRREIIKERLQRKKEEKDREIANIVARTVAPTPTQIYDDEDQSPEPDENDGLQDIERRLQRLQRNGDAWLRVMGPLLENMSKTLEAMRPGGRVSTSSDLRMSEFSIDMEAEARRFSLVNQRAPSMKKSAARQVPSTHNRSPKQQQSPSPGAGGDGKEKRIGRGRSSSKLGRLHQQLDKLTRMSEDGAKEKEAAKGAGGLLAPPSPQTTSTRPATPRTLQEHEFEVQMAIRRRIKKQEEEFDVLMHRWGVPSPRSRQGSGSSAANHNNDKSLSEAESSRGGPPKSARAMDDSDAEAFMDPALREMRRKTRARDAGLEVPSGDWRRRSRSNSDLGAGSGGGREM</sequence>
<feature type="compositionally biased region" description="Polar residues" evidence="1">
    <location>
        <begin position="1146"/>
        <end position="1161"/>
    </location>
</feature>
<feature type="compositionally biased region" description="Polar residues" evidence="1">
    <location>
        <begin position="650"/>
        <end position="675"/>
    </location>
</feature>
<feature type="compositionally biased region" description="Polar residues" evidence="1">
    <location>
        <begin position="766"/>
        <end position="780"/>
    </location>
</feature>
<dbReference type="STRING" id="155417.A0A4Q4TJW4"/>
<feature type="compositionally biased region" description="Polar residues" evidence="1">
    <location>
        <begin position="8"/>
        <end position="23"/>
    </location>
</feature>
<feature type="region of interest" description="Disordered" evidence="1">
    <location>
        <begin position="1"/>
        <end position="73"/>
    </location>
</feature>
<feature type="region of interest" description="Disordered" evidence="1">
    <location>
        <begin position="977"/>
        <end position="1016"/>
    </location>
</feature>
<feature type="compositionally biased region" description="Acidic residues" evidence="1">
    <location>
        <begin position="1050"/>
        <end position="1065"/>
    </location>
</feature>
<feature type="region of interest" description="Disordered" evidence="1">
    <location>
        <begin position="1261"/>
        <end position="1355"/>
    </location>
</feature>
<feature type="region of interest" description="Disordered" evidence="1">
    <location>
        <begin position="477"/>
        <end position="498"/>
    </location>
</feature>
<feature type="region of interest" description="Disordered" evidence="1">
    <location>
        <begin position="279"/>
        <end position="350"/>
    </location>
</feature>
<feature type="compositionally biased region" description="Acidic residues" evidence="1">
    <location>
        <begin position="994"/>
        <end position="1005"/>
    </location>
</feature>
<feature type="compositionally biased region" description="Low complexity" evidence="1">
    <location>
        <begin position="979"/>
        <end position="993"/>
    </location>
</feature>
<evidence type="ECO:0000256" key="1">
    <source>
        <dbReference type="SAM" id="MobiDB-lite"/>
    </source>
</evidence>